<evidence type="ECO:0000313" key="4">
    <source>
        <dbReference type="Proteomes" id="UP001302316"/>
    </source>
</evidence>
<comment type="caution">
    <text evidence="3">The sequence shown here is derived from an EMBL/GenBank/DDBJ whole genome shotgun (WGS) entry which is preliminary data.</text>
</comment>
<gene>
    <name evidence="3" type="ORF">VCB98_02235</name>
</gene>
<proteinExistence type="predicted"/>
<feature type="chain" id="PRO_5042862694" evidence="1">
    <location>
        <begin position="21"/>
        <end position="174"/>
    </location>
</feature>
<name>A0AAP6JCV8_9GAMM</name>
<protein>
    <submittedName>
        <fullName evidence="3">Chalcone isomerase family protein</fullName>
    </submittedName>
</protein>
<accession>A0AAP6JCV8</accession>
<evidence type="ECO:0000259" key="2">
    <source>
        <dbReference type="Pfam" id="PF16036"/>
    </source>
</evidence>
<dbReference type="InterPro" id="IPR016087">
    <property type="entry name" value="Chalcone_isomerase"/>
</dbReference>
<dbReference type="RefSeq" id="WP_346050045.1">
    <property type="nucleotide sequence ID" value="NZ_JAYGII010000003.1"/>
</dbReference>
<dbReference type="Pfam" id="PF16036">
    <property type="entry name" value="Chalcone_3"/>
    <property type="match status" value="1"/>
</dbReference>
<reference evidence="3 4" key="1">
    <citation type="submission" date="2023-12" db="EMBL/GenBank/DDBJ databases">
        <title>Whole-genome sequencing of halo(alkali)philic microorganisms from hypersaline lakes.</title>
        <authorList>
            <person name="Sorokin D.Y."/>
            <person name="Merkel A.Y."/>
            <person name="Messina E."/>
            <person name="Yakimov M."/>
        </authorList>
    </citation>
    <scope>NUCLEOTIDE SEQUENCE [LARGE SCALE GENOMIC DNA]</scope>
    <source>
        <strain evidence="3 4">AB-CW1</strain>
    </source>
</reference>
<keyword evidence="4" id="KW-1185">Reference proteome</keyword>
<dbReference type="EMBL" id="JAYGII010000003">
    <property type="protein sequence ID" value="MEA5444633.1"/>
    <property type="molecule type" value="Genomic_DNA"/>
</dbReference>
<organism evidence="3 4">
    <name type="scientific">Natronospira elongata</name>
    <dbReference type="NCBI Taxonomy" id="3110268"/>
    <lineage>
        <taxon>Bacteria</taxon>
        <taxon>Pseudomonadati</taxon>
        <taxon>Pseudomonadota</taxon>
        <taxon>Gammaproteobacteria</taxon>
        <taxon>Natronospirales</taxon>
        <taxon>Natronospiraceae</taxon>
        <taxon>Natronospira</taxon>
    </lineage>
</organism>
<dbReference type="Proteomes" id="UP001302316">
    <property type="component" value="Unassembled WGS sequence"/>
</dbReference>
<evidence type="ECO:0000256" key="1">
    <source>
        <dbReference type="SAM" id="SignalP"/>
    </source>
</evidence>
<keyword evidence="3" id="KW-0413">Isomerase</keyword>
<sequence>MRSALLALLLFLLLPLTARAEGTGELPAEIRDAGDWQLKGSARLRVYLFHVYDGALWAPDGEWGWEQPFVLDFKYARNLKGEDIAERGAKEMKELGHCDLLEDCWLDEQKQAFPDVSDGDRITGWYRPGESVRFYFNGEFRHEVDDPDFARPFFEIWLSEHTTAPAFRRRLLGK</sequence>
<feature type="domain" description="Chalcone isomerase" evidence="2">
    <location>
        <begin position="79"/>
        <end position="173"/>
    </location>
</feature>
<evidence type="ECO:0000313" key="3">
    <source>
        <dbReference type="EMBL" id="MEA5444633.1"/>
    </source>
</evidence>
<dbReference type="GO" id="GO:0016853">
    <property type="term" value="F:isomerase activity"/>
    <property type="evidence" value="ECO:0007669"/>
    <property type="project" value="UniProtKB-KW"/>
</dbReference>
<dbReference type="AlphaFoldDB" id="A0AAP6JCV8"/>
<feature type="signal peptide" evidence="1">
    <location>
        <begin position="1"/>
        <end position="20"/>
    </location>
</feature>
<keyword evidence="1" id="KW-0732">Signal</keyword>